<evidence type="ECO:0000313" key="2">
    <source>
        <dbReference type="EMBL" id="SUD48237.1"/>
    </source>
</evidence>
<dbReference type="GO" id="GO:0015074">
    <property type="term" value="P:DNA integration"/>
    <property type="evidence" value="ECO:0007669"/>
    <property type="project" value="InterPro"/>
</dbReference>
<dbReference type="GO" id="GO:0006310">
    <property type="term" value="P:DNA recombination"/>
    <property type="evidence" value="ECO:0007669"/>
    <property type="project" value="UniProtKB-KW"/>
</dbReference>
<dbReference type="InterPro" id="IPR013762">
    <property type="entry name" value="Integrase-like_cat_sf"/>
</dbReference>
<dbReference type="AlphaFoldDB" id="A0A379JI43"/>
<keyword evidence="1" id="KW-0233">DNA recombination</keyword>
<dbReference type="STRING" id="1406858.GCA_000710895_03615"/>
<accession>A0A379JI43</accession>
<keyword evidence="3" id="KW-1185">Reference proteome</keyword>
<evidence type="ECO:0000256" key="1">
    <source>
        <dbReference type="ARBA" id="ARBA00023172"/>
    </source>
</evidence>
<dbReference type="EMBL" id="UGRY01000004">
    <property type="protein sequence ID" value="SUD48237.1"/>
    <property type="molecule type" value="Genomic_DNA"/>
</dbReference>
<organism evidence="2 3">
    <name type="scientific">Nocardia otitidiscaviarum</name>
    <dbReference type="NCBI Taxonomy" id="1823"/>
    <lineage>
        <taxon>Bacteria</taxon>
        <taxon>Bacillati</taxon>
        <taxon>Actinomycetota</taxon>
        <taxon>Actinomycetes</taxon>
        <taxon>Mycobacteriales</taxon>
        <taxon>Nocardiaceae</taxon>
        <taxon>Nocardia</taxon>
    </lineage>
</organism>
<dbReference type="InterPro" id="IPR011010">
    <property type="entry name" value="DNA_brk_join_enz"/>
</dbReference>
<name>A0A379JI43_9NOCA</name>
<proteinExistence type="predicted"/>
<dbReference type="GO" id="GO:0003677">
    <property type="term" value="F:DNA binding"/>
    <property type="evidence" value="ECO:0007669"/>
    <property type="project" value="InterPro"/>
</dbReference>
<sequence>MSPVDCPDWLFASRRGIAAIGAGANIEVVQRMLGHKTPKLTLDPYGHLFSDDLDAVADAMDAAARTAADRMRTGPFR</sequence>
<evidence type="ECO:0000313" key="3">
    <source>
        <dbReference type="Proteomes" id="UP000255467"/>
    </source>
</evidence>
<gene>
    <name evidence="2" type="ORF">NCTC1934_05566</name>
</gene>
<dbReference type="Proteomes" id="UP000255467">
    <property type="component" value="Unassembled WGS sequence"/>
</dbReference>
<dbReference type="Gene3D" id="1.10.443.10">
    <property type="entry name" value="Intergrase catalytic core"/>
    <property type="match status" value="1"/>
</dbReference>
<reference evidence="2 3" key="1">
    <citation type="submission" date="2018-06" db="EMBL/GenBank/DDBJ databases">
        <authorList>
            <consortium name="Pathogen Informatics"/>
            <person name="Doyle S."/>
        </authorList>
    </citation>
    <scope>NUCLEOTIDE SEQUENCE [LARGE SCALE GENOMIC DNA]</scope>
    <source>
        <strain evidence="2 3">NCTC1934</strain>
    </source>
</reference>
<dbReference type="SUPFAM" id="SSF56349">
    <property type="entry name" value="DNA breaking-rejoining enzymes"/>
    <property type="match status" value="1"/>
</dbReference>
<protein>
    <submittedName>
        <fullName evidence="2">Site-specific recombinase XerD</fullName>
    </submittedName>
</protein>